<protein>
    <submittedName>
        <fullName evidence="2">Dihydroxyacetone kinase subunit DhaK</fullName>
    </submittedName>
</protein>
<dbReference type="PANTHER" id="PTHR28629">
    <property type="entry name" value="TRIOKINASE/FMN CYCLASE"/>
    <property type="match status" value="1"/>
</dbReference>
<dbReference type="OrthoDB" id="9806345at2"/>
<reference evidence="2 3" key="1">
    <citation type="submission" date="2020-02" db="EMBL/GenBank/DDBJ databases">
        <authorList>
            <person name="Feng H."/>
        </authorList>
    </citation>
    <scope>NUCLEOTIDE SEQUENCE [LARGE SCALE GENOMIC DNA]</scope>
    <source>
        <strain evidence="2 3">Gsoil 114</strain>
    </source>
</reference>
<gene>
    <name evidence="2" type="ORF">G4D61_08520</name>
</gene>
<accession>A0A6M0P7K6</accession>
<dbReference type="PROSITE" id="PS51481">
    <property type="entry name" value="DHAK"/>
    <property type="match status" value="1"/>
</dbReference>
<dbReference type="InterPro" id="IPR050861">
    <property type="entry name" value="Dihydroxyacetone_Kinase"/>
</dbReference>
<sequence>MKKVINCPERVVEETIEGFIAANKKSYKKVENVNGVIRKDLKDKVAVVTGGGSGHEPLFIGLLGEGLADGVTLGNVFAAPPPFNIQEVAKAAHTGKGVLFIYGNYAGDVLNFDMAVELLEMEDIECRTVLVTDDVASAPIERKADRRGIAGDIFVLKIAGAAAEKGSSLEEVARLAQKANDHTFSIGVGLSPGTIPGAVEPPYTLGDDEIEIGMGIHGEPGVERTKMASADELTERLMNTILIESGISAGDEIAVLVNGLGSTTLMELFIINRKVAQILEENGIKTHDIDVNSYCTTQEMGGFSITLLKLDDELKDLYDAPAVSPYYKKFNEHYVHTKNE</sequence>
<dbReference type="PANTHER" id="PTHR28629:SF4">
    <property type="entry name" value="TRIOKINASE_FMN CYCLASE"/>
    <property type="match status" value="1"/>
</dbReference>
<dbReference type="Gene3D" id="3.40.50.10440">
    <property type="entry name" value="Dihydroxyacetone kinase, domain 1"/>
    <property type="match status" value="1"/>
</dbReference>
<dbReference type="GO" id="GO:0005829">
    <property type="term" value="C:cytosol"/>
    <property type="evidence" value="ECO:0007669"/>
    <property type="project" value="TreeGrafter"/>
</dbReference>
<keyword evidence="2" id="KW-0418">Kinase</keyword>
<organism evidence="2 3">
    <name type="scientific">Heyndrickxia ginsengihumi</name>
    <dbReference type="NCBI Taxonomy" id="363870"/>
    <lineage>
        <taxon>Bacteria</taxon>
        <taxon>Bacillati</taxon>
        <taxon>Bacillota</taxon>
        <taxon>Bacilli</taxon>
        <taxon>Bacillales</taxon>
        <taxon>Bacillaceae</taxon>
        <taxon>Heyndrickxia</taxon>
    </lineage>
</organism>
<reference evidence="2 3" key="2">
    <citation type="submission" date="2020-03" db="EMBL/GenBank/DDBJ databases">
        <title>Bacillus aquiflavi sp. nov., isolated from yellow water of strong flavor Chinese baijiu in Yibin region of China.</title>
        <authorList>
            <person name="Xie J."/>
        </authorList>
    </citation>
    <scope>NUCLEOTIDE SEQUENCE [LARGE SCALE GENOMIC DNA]</scope>
    <source>
        <strain evidence="2 3">Gsoil 114</strain>
    </source>
</reference>
<dbReference type="Gene3D" id="3.30.1180.20">
    <property type="entry name" value="Dihydroxyacetone kinase, domain 2"/>
    <property type="match status" value="1"/>
</dbReference>
<name>A0A6M0P7K6_9BACI</name>
<dbReference type="GO" id="GO:0019563">
    <property type="term" value="P:glycerol catabolic process"/>
    <property type="evidence" value="ECO:0007669"/>
    <property type="project" value="TreeGrafter"/>
</dbReference>
<dbReference type="AlphaFoldDB" id="A0A6M0P7K6"/>
<evidence type="ECO:0000313" key="2">
    <source>
        <dbReference type="EMBL" id="NEY20009.1"/>
    </source>
</evidence>
<dbReference type="Pfam" id="PF02733">
    <property type="entry name" value="Dak1"/>
    <property type="match status" value="1"/>
</dbReference>
<dbReference type="GO" id="GO:0004371">
    <property type="term" value="F:glycerone kinase activity"/>
    <property type="evidence" value="ECO:0007669"/>
    <property type="project" value="InterPro"/>
</dbReference>
<evidence type="ECO:0000313" key="3">
    <source>
        <dbReference type="Proteomes" id="UP000476934"/>
    </source>
</evidence>
<dbReference type="Proteomes" id="UP000476934">
    <property type="component" value="Unassembled WGS sequence"/>
</dbReference>
<proteinExistence type="predicted"/>
<dbReference type="InterPro" id="IPR004006">
    <property type="entry name" value="DhaK_dom"/>
</dbReference>
<keyword evidence="2" id="KW-0808">Transferase</keyword>
<dbReference type="SUPFAM" id="SSF82549">
    <property type="entry name" value="DAK1/DegV-like"/>
    <property type="match status" value="1"/>
</dbReference>
<feature type="domain" description="DhaK" evidence="1">
    <location>
        <begin position="7"/>
        <end position="327"/>
    </location>
</feature>
<dbReference type="FunFam" id="3.40.50.10440:FF:000001">
    <property type="entry name" value="Dihydroxyacetone kinase, DhaK subunit"/>
    <property type="match status" value="1"/>
</dbReference>
<dbReference type="EMBL" id="JAAIWK010000011">
    <property type="protein sequence ID" value="NEY20009.1"/>
    <property type="molecule type" value="Genomic_DNA"/>
</dbReference>
<keyword evidence="3" id="KW-1185">Reference proteome</keyword>
<comment type="caution">
    <text evidence="2">The sequence shown here is derived from an EMBL/GenBank/DDBJ whole genome shotgun (WGS) entry which is preliminary data.</text>
</comment>
<dbReference type="RefSeq" id="WP_052137788.1">
    <property type="nucleotide sequence ID" value="NZ_JAAIWK010000011.1"/>
</dbReference>
<evidence type="ECO:0000259" key="1">
    <source>
        <dbReference type="PROSITE" id="PS51481"/>
    </source>
</evidence>